<dbReference type="AlphaFoldDB" id="A0AAV7UTS5"/>
<keyword evidence="1" id="KW-1133">Transmembrane helix</keyword>
<accession>A0AAV7UTS5</accession>
<reference evidence="2" key="1">
    <citation type="journal article" date="2022" name="bioRxiv">
        <title>Sequencing and chromosome-scale assembly of the giantPleurodeles waltlgenome.</title>
        <authorList>
            <person name="Brown T."/>
            <person name="Elewa A."/>
            <person name="Iarovenko S."/>
            <person name="Subramanian E."/>
            <person name="Araus A.J."/>
            <person name="Petzold A."/>
            <person name="Susuki M."/>
            <person name="Suzuki K.-i.T."/>
            <person name="Hayashi T."/>
            <person name="Toyoda A."/>
            <person name="Oliveira C."/>
            <person name="Osipova E."/>
            <person name="Leigh N.D."/>
            <person name="Simon A."/>
            <person name="Yun M.H."/>
        </authorList>
    </citation>
    <scope>NUCLEOTIDE SEQUENCE</scope>
    <source>
        <strain evidence="2">20211129_DDA</strain>
        <tissue evidence="2">Liver</tissue>
    </source>
</reference>
<dbReference type="Proteomes" id="UP001066276">
    <property type="component" value="Chromosome 2_2"/>
</dbReference>
<evidence type="ECO:0000256" key="1">
    <source>
        <dbReference type="SAM" id="Phobius"/>
    </source>
</evidence>
<keyword evidence="1" id="KW-0812">Transmembrane</keyword>
<dbReference type="EMBL" id="JANPWB010000004">
    <property type="protein sequence ID" value="KAJ1192283.1"/>
    <property type="molecule type" value="Genomic_DNA"/>
</dbReference>
<keyword evidence="3" id="KW-1185">Reference proteome</keyword>
<organism evidence="2 3">
    <name type="scientific">Pleurodeles waltl</name>
    <name type="common">Iberian ribbed newt</name>
    <dbReference type="NCBI Taxonomy" id="8319"/>
    <lineage>
        <taxon>Eukaryota</taxon>
        <taxon>Metazoa</taxon>
        <taxon>Chordata</taxon>
        <taxon>Craniata</taxon>
        <taxon>Vertebrata</taxon>
        <taxon>Euteleostomi</taxon>
        <taxon>Amphibia</taxon>
        <taxon>Batrachia</taxon>
        <taxon>Caudata</taxon>
        <taxon>Salamandroidea</taxon>
        <taxon>Salamandridae</taxon>
        <taxon>Pleurodelinae</taxon>
        <taxon>Pleurodeles</taxon>
    </lineage>
</organism>
<protein>
    <submittedName>
        <fullName evidence="2">Uncharacterized protein</fullName>
    </submittedName>
</protein>
<comment type="caution">
    <text evidence="2">The sequence shown here is derived from an EMBL/GenBank/DDBJ whole genome shotgun (WGS) entry which is preliminary data.</text>
</comment>
<name>A0AAV7UTS5_PLEWA</name>
<feature type="transmembrane region" description="Helical" evidence="1">
    <location>
        <begin position="38"/>
        <end position="58"/>
    </location>
</feature>
<proteinExistence type="predicted"/>
<evidence type="ECO:0000313" key="3">
    <source>
        <dbReference type="Proteomes" id="UP001066276"/>
    </source>
</evidence>
<keyword evidence="1" id="KW-0472">Membrane</keyword>
<evidence type="ECO:0000313" key="2">
    <source>
        <dbReference type="EMBL" id="KAJ1192283.1"/>
    </source>
</evidence>
<sequence>MGTLPPGSLPASLVRSLASRWVEPLPDCSSRSGRRHLLLCKLVILWWFFLAVLHYGVVFAVRRFLLVIAITPFNPGKGAKLLLLPAVPRKLLLISSRPEDIRVGNPCVGSAPGVRRVRPKCRPVTVP</sequence>
<gene>
    <name evidence="2" type="ORF">NDU88_001594</name>
</gene>